<dbReference type="SUPFAM" id="SSF55550">
    <property type="entry name" value="SH2 domain"/>
    <property type="match status" value="1"/>
</dbReference>
<proteinExistence type="predicted"/>
<keyword evidence="3" id="KW-1185">Reference proteome</keyword>
<protein>
    <recommendedName>
        <fullName evidence="4">SH2 domain-containing protein</fullName>
    </recommendedName>
</protein>
<feature type="non-terminal residue" evidence="2">
    <location>
        <position position="1"/>
    </location>
</feature>
<keyword evidence="1" id="KW-0727">SH2 domain</keyword>
<gene>
    <name evidence="2" type="ORF">CSSPJE1EN1_LOCUS28459</name>
</gene>
<dbReference type="InterPro" id="IPR036860">
    <property type="entry name" value="SH2_dom_sf"/>
</dbReference>
<dbReference type="EMBL" id="CAXAQS010000772">
    <property type="protein sequence ID" value="CAK9253081.1"/>
    <property type="molecule type" value="Genomic_DNA"/>
</dbReference>
<dbReference type="Proteomes" id="UP001497444">
    <property type="component" value="Unassembled WGS sequence"/>
</dbReference>
<reference evidence="2" key="1">
    <citation type="submission" date="2024-02" db="EMBL/GenBank/DDBJ databases">
        <authorList>
            <consortium name="ELIXIR-Norway"/>
            <consortium name="Elixir Norway"/>
        </authorList>
    </citation>
    <scope>NUCLEOTIDE SEQUENCE</scope>
</reference>
<evidence type="ECO:0000313" key="2">
    <source>
        <dbReference type="EMBL" id="CAK9253081.1"/>
    </source>
</evidence>
<dbReference type="Gene3D" id="3.30.505.10">
    <property type="entry name" value="SH2 domain"/>
    <property type="match status" value="1"/>
</dbReference>
<dbReference type="PANTHER" id="PTHR15127:SF32">
    <property type="entry name" value="HEAVYWEIGHT, ISOFORM A"/>
    <property type="match status" value="1"/>
</dbReference>
<sequence>SVRGFMHIKIVKQNEGNYIFGTSNMSFNSIPELINHYSFNKLPIRGAEHMSLLYPVIDQLL</sequence>
<accession>A0ABP0VGL2</accession>
<evidence type="ECO:0000313" key="3">
    <source>
        <dbReference type="Proteomes" id="UP001497444"/>
    </source>
</evidence>
<name>A0ABP0VGL2_9BRYO</name>
<organism evidence="2 3">
    <name type="scientific">Sphagnum jensenii</name>
    <dbReference type="NCBI Taxonomy" id="128206"/>
    <lineage>
        <taxon>Eukaryota</taxon>
        <taxon>Viridiplantae</taxon>
        <taxon>Streptophyta</taxon>
        <taxon>Embryophyta</taxon>
        <taxon>Bryophyta</taxon>
        <taxon>Sphagnophytina</taxon>
        <taxon>Sphagnopsida</taxon>
        <taxon>Sphagnales</taxon>
        <taxon>Sphagnaceae</taxon>
        <taxon>Sphagnum</taxon>
    </lineage>
</organism>
<evidence type="ECO:0008006" key="4">
    <source>
        <dbReference type="Google" id="ProtNLM"/>
    </source>
</evidence>
<dbReference type="InterPro" id="IPR051846">
    <property type="entry name" value="SH2_domain_adapters"/>
</dbReference>
<dbReference type="PANTHER" id="PTHR15127">
    <property type="entry name" value="HEAVYWEIGHT, ISOFORM A"/>
    <property type="match status" value="1"/>
</dbReference>
<comment type="caution">
    <text evidence="2">The sequence shown here is derived from an EMBL/GenBank/DDBJ whole genome shotgun (WGS) entry which is preliminary data.</text>
</comment>
<evidence type="ECO:0000256" key="1">
    <source>
        <dbReference type="ARBA" id="ARBA00022999"/>
    </source>
</evidence>